<evidence type="ECO:0000256" key="1">
    <source>
        <dbReference type="ARBA" id="ARBA00004477"/>
    </source>
</evidence>
<dbReference type="GO" id="GO:0030424">
    <property type="term" value="C:axon"/>
    <property type="evidence" value="ECO:0007669"/>
    <property type="project" value="TreeGrafter"/>
</dbReference>
<accession>A0A443SIQ8</accession>
<organism evidence="8 9">
    <name type="scientific">Leptotrombidium deliense</name>
    <dbReference type="NCBI Taxonomy" id="299467"/>
    <lineage>
        <taxon>Eukaryota</taxon>
        <taxon>Metazoa</taxon>
        <taxon>Ecdysozoa</taxon>
        <taxon>Arthropoda</taxon>
        <taxon>Chelicerata</taxon>
        <taxon>Arachnida</taxon>
        <taxon>Acari</taxon>
        <taxon>Acariformes</taxon>
        <taxon>Trombidiformes</taxon>
        <taxon>Prostigmata</taxon>
        <taxon>Anystina</taxon>
        <taxon>Parasitengona</taxon>
        <taxon>Trombiculoidea</taxon>
        <taxon>Trombiculidae</taxon>
        <taxon>Leptotrombidium</taxon>
    </lineage>
</organism>
<dbReference type="PANTHER" id="PTHR45799">
    <property type="entry name" value="RETICULON-LIKE PROTEIN"/>
    <property type="match status" value="1"/>
</dbReference>
<feature type="transmembrane region" description="Helical" evidence="6">
    <location>
        <begin position="121"/>
        <end position="147"/>
    </location>
</feature>
<dbReference type="Pfam" id="PF02453">
    <property type="entry name" value="Reticulon"/>
    <property type="match status" value="1"/>
</dbReference>
<feature type="domain" description="Reticulon" evidence="7">
    <location>
        <begin position="3"/>
        <end position="193"/>
    </location>
</feature>
<dbReference type="PROSITE" id="PS51257">
    <property type="entry name" value="PROKAR_LIPOPROTEIN"/>
    <property type="match status" value="1"/>
</dbReference>
<dbReference type="AlphaFoldDB" id="A0A443SIQ8"/>
<feature type="transmembrane region" description="Helical" evidence="6">
    <location>
        <begin position="20"/>
        <end position="47"/>
    </location>
</feature>
<dbReference type="PROSITE" id="PS50845">
    <property type="entry name" value="RETICULON"/>
    <property type="match status" value="1"/>
</dbReference>
<evidence type="ECO:0000256" key="3">
    <source>
        <dbReference type="ARBA" id="ARBA00022824"/>
    </source>
</evidence>
<proteinExistence type="predicted"/>
<protein>
    <recommendedName>
        <fullName evidence="6">Reticulon-like protein</fullName>
    </recommendedName>
</protein>
<name>A0A443SIQ8_9ACAR</name>
<comment type="subcellular location">
    <subcellularLocation>
        <location evidence="1 6">Endoplasmic reticulum membrane</location>
        <topology evidence="1 6">Multi-pass membrane protein</topology>
    </subcellularLocation>
</comment>
<evidence type="ECO:0000256" key="4">
    <source>
        <dbReference type="ARBA" id="ARBA00022989"/>
    </source>
</evidence>
<dbReference type="PANTHER" id="PTHR45799:SF2">
    <property type="entry name" value="RETICULON-LIKE PROTEIN"/>
    <property type="match status" value="1"/>
</dbReference>
<dbReference type="EMBL" id="NCKV01002032">
    <property type="protein sequence ID" value="RWS27416.1"/>
    <property type="molecule type" value="Genomic_DNA"/>
</dbReference>
<keyword evidence="9" id="KW-1185">Reference proteome</keyword>
<dbReference type="STRING" id="299467.A0A443SIQ8"/>
<dbReference type="InterPro" id="IPR046964">
    <property type="entry name" value="RTN1-4"/>
</dbReference>
<dbReference type="InterPro" id="IPR003388">
    <property type="entry name" value="Reticulon"/>
</dbReference>
<evidence type="ECO:0000313" key="9">
    <source>
        <dbReference type="Proteomes" id="UP000288716"/>
    </source>
</evidence>
<evidence type="ECO:0000259" key="7">
    <source>
        <dbReference type="PROSITE" id="PS50845"/>
    </source>
</evidence>
<keyword evidence="4 6" id="KW-1133">Transmembrane helix</keyword>
<sequence>MKLGDLVYWKDVKKSGVVFGVGLVLLLSFACCSIISVIAYSSLAVLLGTFSFRVYKNILQAVQKTSEGHPFDEYLKWEVQPSKEKVHEFVDIILEHFNQTVVKLRDLFLVQDIFDSIKFGVFLWSLTYIGAWFNGITVLILAFISVFSLPKLYEMNKTQVDQYLQLACTHIQELISTVKAKIPFPAARKDKSQ</sequence>
<evidence type="ECO:0000256" key="2">
    <source>
        <dbReference type="ARBA" id="ARBA00022692"/>
    </source>
</evidence>
<keyword evidence="2 6" id="KW-0812">Transmembrane</keyword>
<keyword evidence="3 6" id="KW-0256">Endoplasmic reticulum</keyword>
<dbReference type="Gene3D" id="1.20.5.2480">
    <property type="match status" value="1"/>
</dbReference>
<dbReference type="GO" id="GO:0005789">
    <property type="term" value="C:endoplasmic reticulum membrane"/>
    <property type="evidence" value="ECO:0007669"/>
    <property type="project" value="UniProtKB-SubCell"/>
</dbReference>
<reference evidence="8 9" key="1">
    <citation type="journal article" date="2018" name="Gigascience">
        <title>Genomes of trombidid mites reveal novel predicted allergens and laterally-transferred genes associated with secondary metabolism.</title>
        <authorList>
            <person name="Dong X."/>
            <person name="Chaisiri K."/>
            <person name="Xia D."/>
            <person name="Armstrong S.D."/>
            <person name="Fang Y."/>
            <person name="Donnelly M.J."/>
            <person name="Kadowaki T."/>
            <person name="McGarry J.W."/>
            <person name="Darby A.C."/>
            <person name="Makepeace B.L."/>
        </authorList>
    </citation>
    <scope>NUCLEOTIDE SEQUENCE [LARGE SCALE GENOMIC DNA]</scope>
    <source>
        <strain evidence="8">UoL-UT</strain>
    </source>
</reference>
<evidence type="ECO:0000313" key="8">
    <source>
        <dbReference type="EMBL" id="RWS27416.1"/>
    </source>
</evidence>
<dbReference type="OrthoDB" id="567788at2759"/>
<gene>
    <name evidence="8" type="ORF">B4U80_06340</name>
</gene>
<dbReference type="Proteomes" id="UP000288716">
    <property type="component" value="Unassembled WGS sequence"/>
</dbReference>
<evidence type="ECO:0000256" key="5">
    <source>
        <dbReference type="ARBA" id="ARBA00023136"/>
    </source>
</evidence>
<dbReference type="VEuPathDB" id="VectorBase:LDEU004623"/>
<comment type="caution">
    <text evidence="8">The sequence shown here is derived from an EMBL/GenBank/DDBJ whole genome shotgun (WGS) entry which is preliminary data.</text>
</comment>
<keyword evidence="5 6" id="KW-0472">Membrane</keyword>
<evidence type="ECO:0000256" key="6">
    <source>
        <dbReference type="RuleBase" id="RU363132"/>
    </source>
</evidence>